<sequence>MISFETFLLLNGETLKCYSFFEHVLTYYISKKLINIFYGKYGKYYNIEICSCEELSVENLFYSKSINFGEFNRKKKERG</sequence>
<evidence type="ECO:0000313" key="1">
    <source>
        <dbReference type="EMBL" id="ETW51468.1"/>
    </source>
</evidence>
<evidence type="ECO:0000313" key="2">
    <source>
        <dbReference type="Proteomes" id="UP000030699"/>
    </source>
</evidence>
<gene>
    <name evidence="1" type="ORF">PFMALIP_00444</name>
</gene>
<organism evidence="1 2">
    <name type="scientific">Plasmodium falciparum MaliPS096_E11</name>
    <dbReference type="NCBI Taxonomy" id="1036727"/>
    <lineage>
        <taxon>Eukaryota</taxon>
        <taxon>Sar</taxon>
        <taxon>Alveolata</taxon>
        <taxon>Apicomplexa</taxon>
        <taxon>Aconoidasida</taxon>
        <taxon>Haemosporida</taxon>
        <taxon>Plasmodiidae</taxon>
        <taxon>Plasmodium</taxon>
        <taxon>Plasmodium (Laverania)</taxon>
    </lineage>
</organism>
<dbReference type="AlphaFoldDB" id="A0A024WX14"/>
<accession>A0A024WX14</accession>
<reference evidence="1 2" key="1">
    <citation type="submission" date="2013-02" db="EMBL/GenBank/DDBJ databases">
        <title>The Genome Annotation of Plasmodium falciparum MaliPS096_E11.</title>
        <authorList>
            <consortium name="The Broad Institute Genome Sequencing Platform"/>
            <consortium name="The Broad Institute Genome Sequencing Center for Infectious Disease"/>
            <person name="Neafsey D."/>
            <person name="Hoffman S."/>
            <person name="Volkman S."/>
            <person name="Rosenthal P."/>
            <person name="Walker B."/>
            <person name="Young S.K."/>
            <person name="Zeng Q."/>
            <person name="Gargeya S."/>
            <person name="Fitzgerald M."/>
            <person name="Haas B."/>
            <person name="Abouelleil A."/>
            <person name="Allen A.W."/>
            <person name="Alvarado L."/>
            <person name="Arachchi H.M."/>
            <person name="Berlin A.M."/>
            <person name="Chapman S.B."/>
            <person name="Gainer-Dewar J."/>
            <person name="Goldberg J."/>
            <person name="Griggs A."/>
            <person name="Gujja S."/>
            <person name="Hansen M."/>
            <person name="Howarth C."/>
            <person name="Imamovic A."/>
            <person name="Ireland A."/>
            <person name="Larimer J."/>
            <person name="McCowan C."/>
            <person name="Murphy C."/>
            <person name="Pearson M."/>
            <person name="Poon T.W."/>
            <person name="Priest M."/>
            <person name="Roberts A."/>
            <person name="Saif S."/>
            <person name="Shea T."/>
            <person name="Sisk P."/>
            <person name="Sykes S."/>
            <person name="Wortman J."/>
            <person name="Nusbaum C."/>
            <person name="Birren B."/>
        </authorList>
    </citation>
    <scope>NUCLEOTIDE SEQUENCE [LARGE SCALE GENOMIC DNA]</scope>
    <source>
        <strain evidence="1 2">MaliPS096_E11</strain>
    </source>
</reference>
<dbReference type="Proteomes" id="UP000030699">
    <property type="component" value="Unassembled WGS sequence"/>
</dbReference>
<protein>
    <submittedName>
        <fullName evidence="1">Uncharacterized protein</fullName>
    </submittedName>
</protein>
<proteinExistence type="predicted"/>
<name>A0A024WX14_PLAFA</name>
<dbReference type="EMBL" id="KI925485">
    <property type="protein sequence ID" value="ETW51468.1"/>
    <property type="molecule type" value="Genomic_DNA"/>
</dbReference>
<reference evidence="1 2" key="2">
    <citation type="submission" date="2013-02" db="EMBL/GenBank/DDBJ databases">
        <title>The Genome Sequence of Plasmodium falciparum MaliPS096_E11.</title>
        <authorList>
            <consortium name="The Broad Institute Genome Sequencing Platform"/>
            <consortium name="The Broad Institute Genome Sequencing Center for Infectious Disease"/>
            <person name="Neafsey D."/>
            <person name="Cheeseman I."/>
            <person name="Volkman S."/>
            <person name="Adams J."/>
            <person name="Walker B."/>
            <person name="Young S.K."/>
            <person name="Zeng Q."/>
            <person name="Gargeya S."/>
            <person name="Fitzgerald M."/>
            <person name="Haas B."/>
            <person name="Abouelleil A."/>
            <person name="Alvarado L."/>
            <person name="Arachchi H.M."/>
            <person name="Berlin A.M."/>
            <person name="Chapman S.B."/>
            <person name="Dewar J."/>
            <person name="Goldberg J."/>
            <person name="Griggs A."/>
            <person name="Gujja S."/>
            <person name="Hansen M."/>
            <person name="Howarth C."/>
            <person name="Imamovic A."/>
            <person name="Larimer J."/>
            <person name="McCowan C."/>
            <person name="Murphy C."/>
            <person name="Neiman D."/>
            <person name="Pearson M."/>
            <person name="Priest M."/>
            <person name="Roberts A."/>
            <person name="Saif S."/>
            <person name="Shea T."/>
            <person name="Sisk P."/>
            <person name="Sykes S."/>
            <person name="Wortman J."/>
            <person name="Nusbaum C."/>
            <person name="Birren B."/>
        </authorList>
    </citation>
    <scope>NUCLEOTIDE SEQUENCE [LARGE SCALE GENOMIC DNA]</scope>
    <source>
        <strain evidence="1 2">MaliPS096_E11</strain>
    </source>
</reference>